<dbReference type="Proteomes" id="UP000186808">
    <property type="component" value="Unassembled WGS sequence"/>
</dbReference>
<dbReference type="InterPro" id="IPR050411">
    <property type="entry name" value="AlphaKG_dependent_hydroxylases"/>
</dbReference>
<proteinExistence type="predicted"/>
<evidence type="ECO:0000256" key="1">
    <source>
        <dbReference type="ARBA" id="ARBA00001954"/>
    </source>
</evidence>
<dbReference type="InterPro" id="IPR042098">
    <property type="entry name" value="TauD-like_sf"/>
</dbReference>
<dbReference type="STRING" id="464.Lgor_2103"/>
<reference evidence="4 6" key="1">
    <citation type="submission" date="2017-01" db="EMBL/GenBank/DDBJ databases">
        <authorList>
            <person name="Varghese N."/>
            <person name="Submissions S."/>
        </authorList>
    </citation>
    <scope>NUCLEOTIDE SEQUENCE [LARGE SCALE GENOMIC DNA]</scope>
    <source>
        <strain evidence="4 6">ATCC 33342</strain>
    </source>
</reference>
<comment type="cofactor">
    <cofactor evidence="1">
        <name>Fe(2+)</name>
        <dbReference type="ChEBI" id="CHEBI:29033"/>
    </cofactor>
</comment>
<dbReference type="AlphaFoldDB" id="A0A377GFX7"/>
<evidence type="ECO:0000313" key="6">
    <source>
        <dbReference type="Proteomes" id="UP000186808"/>
    </source>
</evidence>
<evidence type="ECO:0000313" key="4">
    <source>
        <dbReference type="EMBL" id="SIR79835.1"/>
    </source>
</evidence>
<name>A0A377GFX7_9GAMM</name>
<evidence type="ECO:0000313" key="7">
    <source>
        <dbReference type="Proteomes" id="UP000254374"/>
    </source>
</evidence>
<sequence>MSNVKQFVPYLLHADHHRNLTELSLEMLLNLTTQHKIVLLRGFNLLERDDLLHYCQKQAQLLSWDFGPVMEMKVDQKPKNYLFTEGDVPLHWDGAFHQEPRFLLFHCLQAPRPGSGGETLFVNTETVWQSASDAQKKEWHLYSLGFHTEKLAHYGGTITRTLINTHPDTQEVILRFAEPVGEDYLNPVHVKIIGKNKDESDAILSALCESMRAPQHLYQHQWQQGDFLLADNFSLLHGRNAIHRHSPRHLRRIQIL</sequence>
<evidence type="ECO:0000256" key="2">
    <source>
        <dbReference type="ARBA" id="ARBA00023002"/>
    </source>
</evidence>
<protein>
    <submittedName>
        <fullName evidence="4">3-(4-hydroxyphenyl)acrylonitrile synthase</fullName>
    </submittedName>
    <submittedName>
        <fullName evidence="5">Gamma-butyrobetaine hydroxylase</fullName>
    </submittedName>
</protein>
<dbReference type="EMBL" id="FTNL01000025">
    <property type="protein sequence ID" value="SIR79835.1"/>
    <property type="molecule type" value="Genomic_DNA"/>
</dbReference>
<keyword evidence="2" id="KW-0560">Oxidoreductase</keyword>
<dbReference type="EMBL" id="UGGV01000001">
    <property type="protein sequence ID" value="STO23292.1"/>
    <property type="molecule type" value="Genomic_DNA"/>
</dbReference>
<keyword evidence="6" id="KW-1185">Reference proteome</keyword>
<dbReference type="Gene3D" id="3.60.130.10">
    <property type="entry name" value="Clavaminate synthase-like"/>
    <property type="match status" value="1"/>
</dbReference>
<dbReference type="Pfam" id="PF02668">
    <property type="entry name" value="TauD"/>
    <property type="match status" value="1"/>
</dbReference>
<evidence type="ECO:0000259" key="3">
    <source>
        <dbReference type="Pfam" id="PF02668"/>
    </source>
</evidence>
<dbReference type="InterPro" id="IPR003819">
    <property type="entry name" value="TauD/TfdA-like"/>
</dbReference>
<dbReference type="RefSeq" id="WP_058468583.1">
    <property type="nucleotide sequence ID" value="NZ_CAAAIX010000024.1"/>
</dbReference>
<organism evidence="5 7">
    <name type="scientific">Fluoribacter gormanii</name>
    <dbReference type="NCBI Taxonomy" id="464"/>
    <lineage>
        <taxon>Bacteria</taxon>
        <taxon>Pseudomonadati</taxon>
        <taxon>Pseudomonadota</taxon>
        <taxon>Gammaproteobacteria</taxon>
        <taxon>Legionellales</taxon>
        <taxon>Legionellaceae</taxon>
        <taxon>Fluoribacter</taxon>
    </lineage>
</organism>
<dbReference type="PANTHER" id="PTHR10696:SF53">
    <property type="entry name" value="TYROSINE ISONITRILE DESATURASE"/>
    <property type="match status" value="1"/>
</dbReference>
<dbReference type="Proteomes" id="UP000254374">
    <property type="component" value="Unassembled WGS sequence"/>
</dbReference>
<accession>A0A377GFX7</accession>
<dbReference type="OrthoDB" id="581608at2"/>
<gene>
    <name evidence="5" type="ORF">NCTC11401_00083</name>
    <name evidence="4" type="ORF">SAMN05421777_12527</name>
</gene>
<reference evidence="5 7" key="2">
    <citation type="submission" date="2018-06" db="EMBL/GenBank/DDBJ databases">
        <authorList>
            <consortium name="Pathogen Informatics"/>
            <person name="Doyle S."/>
        </authorList>
    </citation>
    <scope>NUCLEOTIDE SEQUENCE [LARGE SCALE GENOMIC DNA]</scope>
    <source>
        <strain evidence="5 7">NCTC11401</strain>
    </source>
</reference>
<dbReference type="SUPFAM" id="SSF51197">
    <property type="entry name" value="Clavaminate synthase-like"/>
    <property type="match status" value="1"/>
</dbReference>
<feature type="domain" description="TauD/TfdA-like" evidence="3">
    <location>
        <begin position="23"/>
        <end position="253"/>
    </location>
</feature>
<dbReference type="GO" id="GO:0016706">
    <property type="term" value="F:2-oxoglutarate-dependent dioxygenase activity"/>
    <property type="evidence" value="ECO:0007669"/>
    <property type="project" value="UniProtKB-ARBA"/>
</dbReference>
<dbReference type="PANTHER" id="PTHR10696">
    <property type="entry name" value="GAMMA-BUTYROBETAINE HYDROXYLASE-RELATED"/>
    <property type="match status" value="1"/>
</dbReference>
<evidence type="ECO:0000313" key="5">
    <source>
        <dbReference type="EMBL" id="STO23292.1"/>
    </source>
</evidence>